<dbReference type="RefSeq" id="YP_009255292.1">
    <property type="nucleotide sequence ID" value="NC_030240.1"/>
</dbReference>
<proteinExistence type="inferred from homology"/>
<sequence>MHYPKIVACLNGVLLGDCIGRPYENGSGDGGAFDENNKRALDAQLKEIINDGNDSGIGNDRLMKHTDDTAMTEALMMSLLQNNFTVDQTDLAKTFARYYYVEPRRGYGRSIKNLFKLWSQSNYSDVVEQAKQTMNGQGSYGNGAAMRVAPVALFCHDDIPTMVNNVRLQAVVTHANDEAVDASILQALAIYILKNCKATNRTLFMYELLPLVRQYCSQEWHDRVVLVNRVLDNAVDTARAAEILGTSLRASQSVAAALYAFLKILDVDEKKRIIIASSYTMGYLESSRNDDGNGGNRRRDRVLDTIKCAVSMGGDTDTIGAMAGALAGAYYGLECMNDRLLNKCENYTHFNCLIKECITKFCQI</sequence>
<dbReference type="SUPFAM" id="SSF101478">
    <property type="entry name" value="ADP-ribosylglycohydrolase"/>
    <property type="match status" value="1"/>
</dbReference>
<reference evidence="3 4" key="1">
    <citation type="journal article" date="2016" name="PLoS ONE">
        <title>Genome Sequencing and Analysis of Catopsilia pomona nucleopolyhedrovirus: A Distinct Species in Group I Alphabaculovirus.</title>
        <authorList>
            <person name="Wang J."/>
            <person name="Zhu Z."/>
            <person name="Zhang L."/>
            <person name="Hou D."/>
            <person name="Wang M."/>
            <person name="Arif B."/>
            <person name="Kou Z."/>
            <person name="Wang H."/>
            <person name="Deng F."/>
            <person name="Hu Z."/>
        </authorList>
    </citation>
    <scope>NUCLEOTIDE SEQUENCE [LARGE SCALE GENOMIC DNA]</scope>
    <source>
        <strain evidence="3">416</strain>
    </source>
</reference>
<dbReference type="KEGG" id="vg:27924259"/>
<keyword evidence="2" id="KW-0378">Hydrolase</keyword>
<evidence type="ECO:0000256" key="1">
    <source>
        <dbReference type="ARBA" id="ARBA00010702"/>
    </source>
</evidence>
<dbReference type="Proteomes" id="UP000203996">
    <property type="component" value="Segment"/>
</dbReference>
<dbReference type="InterPro" id="IPR005502">
    <property type="entry name" value="Ribosyl_crysJ1"/>
</dbReference>
<dbReference type="InterPro" id="IPR050792">
    <property type="entry name" value="ADP-ribosylglycohydrolase"/>
</dbReference>
<evidence type="ECO:0000313" key="3">
    <source>
        <dbReference type="EMBL" id="ANF29683.1"/>
    </source>
</evidence>
<dbReference type="PANTHER" id="PTHR16222:SF24">
    <property type="entry name" value="ADP-RIBOSYLHYDROLASE ARH3"/>
    <property type="match status" value="1"/>
</dbReference>
<comment type="similarity">
    <text evidence="1">Belongs to the ADP-ribosylglycohydrolase family.</text>
</comment>
<dbReference type="EMBL" id="KU565883">
    <property type="protein sequence ID" value="ANF29683.1"/>
    <property type="molecule type" value="Genomic_DNA"/>
</dbReference>
<dbReference type="InterPro" id="IPR036705">
    <property type="entry name" value="Ribosyl_crysJ1_sf"/>
</dbReference>
<protein>
    <submittedName>
        <fullName evidence="3">ORF_35</fullName>
    </submittedName>
</protein>
<dbReference type="GeneID" id="27924259"/>
<name>A0A172WZB4_9ABAC</name>
<keyword evidence="4" id="KW-1185">Reference proteome</keyword>
<evidence type="ECO:0000256" key="2">
    <source>
        <dbReference type="ARBA" id="ARBA00022801"/>
    </source>
</evidence>
<dbReference type="PANTHER" id="PTHR16222">
    <property type="entry name" value="ADP-RIBOSYLGLYCOHYDROLASE"/>
    <property type="match status" value="1"/>
</dbReference>
<accession>A0A172WZB4</accession>
<gene>
    <name evidence="3" type="ORF">CapoNPV_035</name>
</gene>
<organism evidence="3 4">
    <name type="scientific">Catopsilia pomona nucleopolyhedrovirus</name>
    <dbReference type="NCBI Taxonomy" id="1850906"/>
    <lineage>
        <taxon>Viruses</taxon>
        <taxon>Viruses incertae sedis</taxon>
        <taxon>Naldaviricetes</taxon>
        <taxon>Lefavirales</taxon>
        <taxon>Baculoviridae</taxon>
        <taxon>Alphabaculovirus</taxon>
        <taxon>Alphabaculovirus capomonae</taxon>
    </lineage>
</organism>
<dbReference type="GO" id="GO:0016787">
    <property type="term" value="F:hydrolase activity"/>
    <property type="evidence" value="ECO:0007669"/>
    <property type="project" value="UniProtKB-KW"/>
</dbReference>
<dbReference type="Gene3D" id="1.10.4080.10">
    <property type="entry name" value="ADP-ribosylation/Crystallin J1"/>
    <property type="match status" value="1"/>
</dbReference>
<evidence type="ECO:0000313" key="4">
    <source>
        <dbReference type="Proteomes" id="UP000203996"/>
    </source>
</evidence>
<dbReference type="Pfam" id="PF03747">
    <property type="entry name" value="ADP_ribosyl_GH"/>
    <property type="match status" value="1"/>
</dbReference>